<dbReference type="RefSeq" id="WP_083270173.1">
    <property type="nucleotide sequence ID" value="NZ_CP016094.1"/>
</dbReference>
<keyword evidence="3" id="KW-1185">Reference proteome</keyword>
<dbReference type="SUPFAM" id="SSF56300">
    <property type="entry name" value="Metallo-dependent phosphatases"/>
    <property type="match status" value="1"/>
</dbReference>
<dbReference type="Pfam" id="PF00149">
    <property type="entry name" value="Metallophos"/>
    <property type="match status" value="1"/>
</dbReference>
<dbReference type="EMBL" id="CP016094">
    <property type="protein sequence ID" value="AOS44349.1"/>
    <property type="molecule type" value="Genomic_DNA"/>
</dbReference>
<reference evidence="2 3" key="1">
    <citation type="submission" date="2016-06" db="EMBL/GenBank/DDBJ databases">
        <title>Three novel species with peptidoglycan cell walls form the new genus Lacunisphaera gen. nov. in the family Opitutaceae of the verrucomicrobial subdivision 4.</title>
        <authorList>
            <person name="Rast P."/>
            <person name="Gloeckner I."/>
            <person name="Jogler M."/>
            <person name="Boedeker C."/>
            <person name="Jeske O."/>
            <person name="Wiegand S."/>
            <person name="Reinhardt R."/>
            <person name="Schumann P."/>
            <person name="Rohde M."/>
            <person name="Spring S."/>
            <person name="Gloeckner F.O."/>
            <person name="Jogler C."/>
        </authorList>
    </citation>
    <scope>NUCLEOTIDE SEQUENCE [LARGE SCALE GENOMIC DNA]</scope>
    <source>
        <strain evidence="2 3">IG16b</strain>
    </source>
</reference>
<dbReference type="Proteomes" id="UP000095228">
    <property type="component" value="Chromosome"/>
</dbReference>
<dbReference type="PANTHER" id="PTHR12905:SF0">
    <property type="entry name" value="CALCINEURIN-LIKE PHOSPHOESTERASE DOMAIN-CONTAINING PROTEIN"/>
    <property type="match status" value="1"/>
</dbReference>
<dbReference type="InterPro" id="IPR029052">
    <property type="entry name" value="Metallo-depent_PP-like"/>
</dbReference>
<dbReference type="KEGG" id="obg:Verru16b_01410"/>
<dbReference type="STRING" id="1838286.Verru16b_01410"/>
<evidence type="ECO:0000259" key="1">
    <source>
        <dbReference type="Pfam" id="PF00149"/>
    </source>
</evidence>
<feature type="domain" description="Calcineurin-like phosphoesterase" evidence="1">
    <location>
        <begin position="1"/>
        <end position="174"/>
    </location>
</feature>
<evidence type="ECO:0000313" key="3">
    <source>
        <dbReference type="Proteomes" id="UP000095228"/>
    </source>
</evidence>
<accession>A0A1D8ATX6</accession>
<proteinExistence type="predicted"/>
<dbReference type="CDD" id="cd00838">
    <property type="entry name" value="MPP_superfamily"/>
    <property type="match status" value="1"/>
</dbReference>
<dbReference type="Gene3D" id="3.60.21.10">
    <property type="match status" value="2"/>
</dbReference>
<dbReference type="AlphaFoldDB" id="A0A1D8ATX6"/>
<organism evidence="2 3">
    <name type="scientific">Lacunisphaera limnophila</name>
    <dbReference type="NCBI Taxonomy" id="1838286"/>
    <lineage>
        <taxon>Bacteria</taxon>
        <taxon>Pseudomonadati</taxon>
        <taxon>Verrucomicrobiota</taxon>
        <taxon>Opitutia</taxon>
        <taxon>Opitutales</taxon>
        <taxon>Opitutaceae</taxon>
        <taxon>Lacunisphaera</taxon>
    </lineage>
</organism>
<dbReference type="InterPro" id="IPR051693">
    <property type="entry name" value="UPF0046_metallophosphoest"/>
</dbReference>
<gene>
    <name evidence="2" type="ORF">Verru16b_01410</name>
</gene>
<evidence type="ECO:0000313" key="2">
    <source>
        <dbReference type="EMBL" id="AOS44349.1"/>
    </source>
</evidence>
<protein>
    <submittedName>
        <fullName evidence="2">Calcineurin-like phosphoesterase superfamily domain protein</fullName>
    </submittedName>
</protein>
<dbReference type="OrthoDB" id="332939at2"/>
<dbReference type="PANTHER" id="PTHR12905">
    <property type="entry name" value="METALLOPHOSPHOESTERASE"/>
    <property type="match status" value="1"/>
</dbReference>
<dbReference type="GO" id="GO:0016787">
    <property type="term" value="F:hydrolase activity"/>
    <property type="evidence" value="ECO:0007669"/>
    <property type="project" value="InterPro"/>
</dbReference>
<sequence>MKILHVADLHLDHDWFRWVGSNSSDYDLLVIAGDLQNAFSRTPQNEQALGITQWLLGLSTPTVVCSGNHDYFLTGFRRKDEQAEGRWLTDLQGKGSVIGVDGQTVYFNGATIHVNGWLQVPPESLDHVSIIVTHAPPMGCPCAFGAEGRDVGDCDLWQSLEYPPRLMLCGHVHLPSKRACTWPPLDPSTTILVPGCDELSEVPLHWKIDTGRGTALHSSGELVRLLD</sequence>
<dbReference type="InterPro" id="IPR004843">
    <property type="entry name" value="Calcineurin-like_PHP"/>
</dbReference>
<name>A0A1D8ATX6_9BACT</name>